<dbReference type="KEGG" id="paro:CUV01_01835"/>
<dbReference type="RefSeq" id="WP_101458980.1">
    <property type="nucleotide sequence ID" value="NZ_CP025408.1"/>
</dbReference>
<dbReference type="Proteomes" id="UP000233742">
    <property type="component" value="Chromosome"/>
</dbReference>
<dbReference type="InterPro" id="IPR029044">
    <property type="entry name" value="Nucleotide-diphossugar_trans"/>
</dbReference>
<reference evidence="3 4" key="1">
    <citation type="submission" date="2017-12" db="EMBL/GenBank/DDBJ databases">
        <authorList>
            <person name="Hurst M.R.H."/>
        </authorList>
    </citation>
    <scope>NUCLEOTIDE SEQUENCE [LARGE SCALE GENOMIC DNA]</scope>
    <source>
        <strain evidence="3 4">BM15</strain>
    </source>
</reference>
<accession>A0A2K9EW78</accession>
<feature type="domain" description="MobA-like NTP transferase" evidence="2">
    <location>
        <begin position="13"/>
        <end position="165"/>
    </location>
</feature>
<dbReference type="OrthoDB" id="9779263at2"/>
<evidence type="ECO:0000259" key="2">
    <source>
        <dbReference type="Pfam" id="PF12804"/>
    </source>
</evidence>
<dbReference type="Gene3D" id="3.90.550.10">
    <property type="entry name" value="Spore Coat Polysaccharide Biosynthesis Protein SpsA, Chain A"/>
    <property type="match status" value="1"/>
</dbReference>
<sequence length="194" mass="20027">MSISAPPPADVTALLLAAGASRRFGDDNKLLVPFRGKPLVGHAAQALRDLPRIRLIAVITDPQTAPYLDGFEVIRIAQGQQSDSLRAGLAAAGAPARILIVLGDMPNVTPGLLADVMAACTDEMPSASRDLTGPPMPPACFPQSWVPRIAALGGDQGAGRLIRDLPAGALIDAPGLLGDVDTLDQLSRMEKGAG</sequence>
<dbReference type="PANTHER" id="PTHR43777:SF1">
    <property type="entry name" value="MOLYBDENUM COFACTOR CYTIDYLYLTRANSFERASE"/>
    <property type="match status" value="1"/>
</dbReference>
<keyword evidence="4" id="KW-1185">Reference proteome</keyword>
<dbReference type="Pfam" id="PF12804">
    <property type="entry name" value="NTP_transf_3"/>
    <property type="match status" value="1"/>
</dbReference>
<evidence type="ECO:0000256" key="1">
    <source>
        <dbReference type="ARBA" id="ARBA00022842"/>
    </source>
</evidence>
<evidence type="ECO:0000313" key="3">
    <source>
        <dbReference type="EMBL" id="AUH32302.1"/>
    </source>
</evidence>
<dbReference type="SUPFAM" id="SSF53448">
    <property type="entry name" value="Nucleotide-diphospho-sugar transferases"/>
    <property type="match status" value="1"/>
</dbReference>
<organism evidence="3 4">
    <name type="scientific">Paracoccus tegillarcae</name>
    <dbReference type="NCBI Taxonomy" id="1529068"/>
    <lineage>
        <taxon>Bacteria</taxon>
        <taxon>Pseudomonadati</taxon>
        <taxon>Pseudomonadota</taxon>
        <taxon>Alphaproteobacteria</taxon>
        <taxon>Rhodobacterales</taxon>
        <taxon>Paracoccaceae</taxon>
        <taxon>Paracoccus</taxon>
    </lineage>
</organism>
<dbReference type="AlphaFoldDB" id="A0A2K9EW78"/>
<dbReference type="PANTHER" id="PTHR43777">
    <property type="entry name" value="MOLYBDENUM COFACTOR CYTIDYLYLTRANSFERASE"/>
    <property type="match status" value="1"/>
</dbReference>
<dbReference type="InterPro" id="IPR025877">
    <property type="entry name" value="MobA-like_NTP_Trfase"/>
</dbReference>
<dbReference type="EMBL" id="CP025408">
    <property type="protein sequence ID" value="AUH32302.1"/>
    <property type="molecule type" value="Genomic_DNA"/>
</dbReference>
<evidence type="ECO:0000313" key="4">
    <source>
        <dbReference type="Proteomes" id="UP000233742"/>
    </source>
</evidence>
<protein>
    <recommendedName>
        <fullName evidence="2">MobA-like NTP transferase domain-containing protein</fullName>
    </recommendedName>
</protein>
<proteinExistence type="predicted"/>
<name>A0A2K9EW78_9RHOB</name>
<gene>
    <name evidence="3" type="ORF">CUV01_01835</name>
</gene>
<dbReference type="GO" id="GO:0016779">
    <property type="term" value="F:nucleotidyltransferase activity"/>
    <property type="evidence" value="ECO:0007669"/>
    <property type="project" value="UniProtKB-ARBA"/>
</dbReference>
<keyword evidence="1" id="KW-0460">Magnesium</keyword>